<dbReference type="EMBL" id="DTLS01000006">
    <property type="protein sequence ID" value="HGZ59616.1"/>
    <property type="molecule type" value="Genomic_DNA"/>
</dbReference>
<accession>A0A7J3SJ38</accession>
<evidence type="ECO:0000313" key="1">
    <source>
        <dbReference type="EMBL" id="HGZ59616.1"/>
    </source>
</evidence>
<proteinExistence type="predicted"/>
<comment type="caution">
    <text evidence="1">The sequence shown here is derived from an EMBL/GenBank/DDBJ whole genome shotgun (WGS) entry which is preliminary data.</text>
</comment>
<reference evidence="1" key="1">
    <citation type="journal article" date="2020" name="mSystems">
        <title>Genome- and Community-Level Interaction Insights into Carbon Utilization and Element Cycling Functions of Hydrothermarchaeota in Hydrothermal Sediment.</title>
        <authorList>
            <person name="Zhou Z."/>
            <person name="Liu Y."/>
            <person name="Xu W."/>
            <person name="Pan J."/>
            <person name="Luo Z.H."/>
            <person name="Li M."/>
        </authorList>
    </citation>
    <scope>NUCLEOTIDE SEQUENCE [LARGE SCALE GENOMIC DNA]</scope>
    <source>
        <strain evidence="1">SpSt-885</strain>
    </source>
</reference>
<dbReference type="AlphaFoldDB" id="A0A7J3SJ38"/>
<protein>
    <recommendedName>
        <fullName evidence="2">THUMP domain-containing protein</fullName>
    </recommendedName>
</protein>
<sequence length="200" mass="22940">MKWFLAKASGRCAVRKDPFNLIVTHYPGYDNYIVVREKLRKVIEDAKIIDTSQSVILLLAVDPYEAVEKIKNTQEFSSSPILRVIPVDAVTDVFVDRIKEAVHDIFKMKAHAGESFRIKIDGRVYKRGQGEVVRLHRSEAIEFIAQGLDNPVNLEKPDWLIYIKTLRLYRATELASITVSRPEQILSFAPKEQVVEDEEL</sequence>
<name>A0A7J3SJ38_9CREN</name>
<organism evidence="1">
    <name type="scientific">Fervidicoccus fontis</name>
    <dbReference type="NCBI Taxonomy" id="683846"/>
    <lineage>
        <taxon>Archaea</taxon>
        <taxon>Thermoproteota</taxon>
        <taxon>Thermoprotei</taxon>
        <taxon>Fervidicoccales</taxon>
        <taxon>Fervidicoccaceae</taxon>
        <taxon>Fervidicoccus</taxon>
    </lineage>
</organism>
<gene>
    <name evidence="1" type="ORF">ENW83_00175</name>
</gene>
<evidence type="ECO:0008006" key="2">
    <source>
        <dbReference type="Google" id="ProtNLM"/>
    </source>
</evidence>